<reference evidence="3 4" key="1">
    <citation type="submission" date="2019-05" db="EMBL/GenBank/DDBJ databases">
        <title>The Complete Genome Sequence of the n-alkane-degrading Desulfoglaeba alkanexedens ALDC reveals multiple alkylsuccinate synthase gene clusters.</title>
        <authorList>
            <person name="Callaghan A.V."/>
            <person name="Davidova I.A."/>
            <person name="Duncan K.E."/>
            <person name="Morris B."/>
            <person name="McInerney M.J."/>
        </authorList>
    </citation>
    <scope>NUCLEOTIDE SEQUENCE [LARGE SCALE GENOMIC DNA]</scope>
    <source>
        <strain evidence="3 4">ALDC</strain>
    </source>
</reference>
<dbReference type="SMART" id="SM00834">
    <property type="entry name" value="CxxC_CXXC_SSSS"/>
    <property type="match status" value="1"/>
</dbReference>
<evidence type="ECO:0000313" key="3">
    <source>
        <dbReference type="EMBL" id="QCQ23280.1"/>
    </source>
</evidence>
<gene>
    <name evidence="3" type="ORF">FDQ92_14515</name>
</gene>
<feature type="region of interest" description="Disordered" evidence="1">
    <location>
        <begin position="64"/>
        <end position="90"/>
    </location>
</feature>
<dbReference type="KEGG" id="dax:FDQ92_14515"/>
<protein>
    <submittedName>
        <fullName evidence="3">Zinc ribbon domain-containing protein</fullName>
    </submittedName>
</protein>
<feature type="compositionally biased region" description="Basic and acidic residues" evidence="1">
    <location>
        <begin position="73"/>
        <end position="90"/>
    </location>
</feature>
<name>A0A4P8L5T2_9BACT</name>
<dbReference type="PANTHER" id="PTHR34404:SF2">
    <property type="entry name" value="CONSERVED SERINE RICH PROTEIN"/>
    <property type="match status" value="1"/>
</dbReference>
<dbReference type="OrthoDB" id="9813321at2"/>
<dbReference type="InterPro" id="IPR013429">
    <property type="entry name" value="Regulatory_FmdB_Zinc_ribbon"/>
</dbReference>
<keyword evidence="4" id="KW-1185">Reference proteome</keyword>
<dbReference type="AlphaFoldDB" id="A0A4P8L5T2"/>
<reference evidence="3 4" key="2">
    <citation type="submission" date="2019-05" db="EMBL/GenBank/DDBJ databases">
        <authorList>
            <person name="Suflita J.M."/>
            <person name="Marks C.R."/>
        </authorList>
    </citation>
    <scope>NUCLEOTIDE SEQUENCE [LARGE SCALE GENOMIC DNA]</scope>
    <source>
        <strain evidence="3 4">ALDC</strain>
    </source>
</reference>
<dbReference type="NCBIfam" id="TIGR02605">
    <property type="entry name" value="CxxC_CxxC_SSSS"/>
    <property type="match status" value="1"/>
</dbReference>
<evidence type="ECO:0000259" key="2">
    <source>
        <dbReference type="SMART" id="SM00834"/>
    </source>
</evidence>
<dbReference type="Pfam" id="PF09723">
    <property type="entry name" value="Zn_ribbon_8"/>
    <property type="match status" value="1"/>
</dbReference>
<evidence type="ECO:0000256" key="1">
    <source>
        <dbReference type="SAM" id="MobiDB-lite"/>
    </source>
</evidence>
<feature type="domain" description="Putative regulatory protein FmdB zinc ribbon" evidence="2">
    <location>
        <begin position="1"/>
        <end position="41"/>
    </location>
</feature>
<dbReference type="RefSeq" id="WP_137425559.1">
    <property type="nucleotide sequence ID" value="NZ_CP040098.1"/>
</dbReference>
<evidence type="ECO:0000313" key="4">
    <source>
        <dbReference type="Proteomes" id="UP000298602"/>
    </source>
</evidence>
<dbReference type="Proteomes" id="UP000298602">
    <property type="component" value="Chromosome"/>
</dbReference>
<dbReference type="PANTHER" id="PTHR34404">
    <property type="entry name" value="REGULATORY PROTEIN, FMDB FAMILY"/>
    <property type="match status" value="1"/>
</dbReference>
<dbReference type="EMBL" id="CP040098">
    <property type="protein sequence ID" value="QCQ23280.1"/>
    <property type="molecule type" value="Genomic_DNA"/>
</dbReference>
<proteinExistence type="predicted"/>
<accession>A0A4P8L5T2</accession>
<sequence>MPIYEYECSKCGKVTEAMQRFSDPPLTECSHCGGPLRRMISMSTFHLKGSGWYVTDYSGKNQSVCSAGGEQQKGSEKKTEASSSESKESK</sequence>
<organism evidence="3 4">
    <name type="scientific">Desulfoglaeba alkanexedens ALDC</name>
    <dbReference type="NCBI Taxonomy" id="980445"/>
    <lineage>
        <taxon>Bacteria</taxon>
        <taxon>Pseudomonadati</taxon>
        <taxon>Thermodesulfobacteriota</taxon>
        <taxon>Syntrophobacteria</taxon>
        <taxon>Syntrophobacterales</taxon>
        <taxon>Syntrophobacteraceae</taxon>
        <taxon>Desulfoglaeba</taxon>
    </lineage>
</organism>